<sequence>MRKFILCLITLLTLIAPAAYGGGGGVDEYVSEKEILSEAIKGIASIVEKEKIPSSWGQIKPESSSEKMGKNGLYQWTVIFKNMEIEDPEKQTLYVTLNTAGQILRVNYSGK</sequence>
<gene>
    <name evidence="2" type="ORF">H8E41_02330</name>
</gene>
<evidence type="ECO:0000313" key="2">
    <source>
        <dbReference type="EMBL" id="MBC8316712.1"/>
    </source>
</evidence>
<reference evidence="2 3" key="1">
    <citation type="submission" date="2020-08" db="EMBL/GenBank/DDBJ databases">
        <title>Bridging the membrane lipid divide: bacteria of the FCB group superphylum have the potential to synthesize archaeal ether lipids.</title>
        <authorList>
            <person name="Villanueva L."/>
            <person name="Von Meijenfeldt F.A.B."/>
            <person name="Westbye A.B."/>
            <person name="Yadav S."/>
            <person name="Hopmans E.C."/>
            <person name="Dutilh B.E."/>
            <person name="Sinninghe Damste J.S."/>
        </authorList>
    </citation>
    <scope>NUCLEOTIDE SEQUENCE [LARGE SCALE GENOMIC DNA]</scope>
    <source>
        <strain evidence="2">NIOZ-UU47</strain>
    </source>
</reference>
<dbReference type="EMBL" id="JACNJZ010000049">
    <property type="protein sequence ID" value="MBC8316712.1"/>
    <property type="molecule type" value="Genomic_DNA"/>
</dbReference>
<protein>
    <recommendedName>
        <fullName evidence="4">PepSY domain-containing protein</fullName>
    </recommendedName>
</protein>
<feature type="chain" id="PRO_5035302325" description="PepSY domain-containing protein" evidence="1">
    <location>
        <begin position="19"/>
        <end position="111"/>
    </location>
</feature>
<feature type="signal peptide" evidence="1">
    <location>
        <begin position="1"/>
        <end position="18"/>
    </location>
</feature>
<dbReference type="Pfam" id="PF20098">
    <property type="entry name" value="DUF6488"/>
    <property type="match status" value="1"/>
</dbReference>
<comment type="caution">
    <text evidence="2">The sequence shown here is derived from an EMBL/GenBank/DDBJ whole genome shotgun (WGS) entry which is preliminary data.</text>
</comment>
<evidence type="ECO:0000313" key="3">
    <source>
        <dbReference type="Proteomes" id="UP000614424"/>
    </source>
</evidence>
<accession>A0A8J6NCK6</accession>
<organism evidence="2 3">
    <name type="scientific">Candidatus Desulfobia pelagia</name>
    <dbReference type="NCBI Taxonomy" id="2841692"/>
    <lineage>
        <taxon>Bacteria</taxon>
        <taxon>Pseudomonadati</taxon>
        <taxon>Thermodesulfobacteriota</taxon>
        <taxon>Desulfobulbia</taxon>
        <taxon>Desulfobulbales</taxon>
        <taxon>Desulfobulbaceae</taxon>
        <taxon>Candidatus Desulfobia</taxon>
    </lineage>
</organism>
<name>A0A8J6NCK6_9BACT</name>
<keyword evidence="1" id="KW-0732">Signal</keyword>
<dbReference type="AlphaFoldDB" id="A0A8J6NCK6"/>
<evidence type="ECO:0000256" key="1">
    <source>
        <dbReference type="SAM" id="SignalP"/>
    </source>
</evidence>
<proteinExistence type="predicted"/>
<dbReference type="Proteomes" id="UP000614424">
    <property type="component" value="Unassembled WGS sequence"/>
</dbReference>
<dbReference type="InterPro" id="IPR045503">
    <property type="entry name" value="DUF6488"/>
</dbReference>
<evidence type="ECO:0008006" key="4">
    <source>
        <dbReference type="Google" id="ProtNLM"/>
    </source>
</evidence>